<organism evidence="1 2">
    <name type="scientific">Araneus ventricosus</name>
    <name type="common">Orbweaver spider</name>
    <name type="synonym">Epeira ventricosa</name>
    <dbReference type="NCBI Taxonomy" id="182803"/>
    <lineage>
        <taxon>Eukaryota</taxon>
        <taxon>Metazoa</taxon>
        <taxon>Ecdysozoa</taxon>
        <taxon>Arthropoda</taxon>
        <taxon>Chelicerata</taxon>
        <taxon>Arachnida</taxon>
        <taxon>Araneae</taxon>
        <taxon>Araneomorphae</taxon>
        <taxon>Entelegynae</taxon>
        <taxon>Araneoidea</taxon>
        <taxon>Araneidae</taxon>
        <taxon>Araneus</taxon>
    </lineage>
</organism>
<protein>
    <submittedName>
        <fullName evidence="1">Uncharacterized protein</fullName>
    </submittedName>
</protein>
<reference evidence="1 2" key="1">
    <citation type="journal article" date="2019" name="Sci. Rep.">
        <title>Orb-weaving spider Araneus ventricosus genome elucidates the spidroin gene catalogue.</title>
        <authorList>
            <person name="Kono N."/>
            <person name="Nakamura H."/>
            <person name="Ohtoshi R."/>
            <person name="Moran D.A.P."/>
            <person name="Shinohara A."/>
            <person name="Yoshida Y."/>
            <person name="Fujiwara M."/>
            <person name="Mori M."/>
            <person name="Tomita M."/>
            <person name="Arakawa K."/>
        </authorList>
    </citation>
    <scope>NUCLEOTIDE SEQUENCE [LARGE SCALE GENOMIC DNA]</scope>
</reference>
<dbReference type="EMBL" id="BGPR01040102">
    <property type="protein sequence ID" value="GBO16173.1"/>
    <property type="molecule type" value="Genomic_DNA"/>
</dbReference>
<evidence type="ECO:0000313" key="1">
    <source>
        <dbReference type="EMBL" id="GBO16173.1"/>
    </source>
</evidence>
<accession>A0A4Y2UTQ6</accession>
<name>A0A4Y2UTQ6_ARAVE</name>
<comment type="caution">
    <text evidence="1">The sequence shown here is derived from an EMBL/GenBank/DDBJ whole genome shotgun (WGS) entry which is preliminary data.</text>
</comment>
<sequence length="113" mass="12579">MAIEGRKNRTMLLFHSLQCKLLATHSRGTLSTRMSCYRISKQELASPGGTAMVGVVLPPSSDNTYLLREESGRGRLIGYWDSGLNIRAIAAAVIQVTWMLRQGGVRSFLRLPW</sequence>
<evidence type="ECO:0000313" key="2">
    <source>
        <dbReference type="Proteomes" id="UP000499080"/>
    </source>
</evidence>
<dbReference type="Proteomes" id="UP000499080">
    <property type="component" value="Unassembled WGS sequence"/>
</dbReference>
<proteinExistence type="predicted"/>
<dbReference type="AlphaFoldDB" id="A0A4Y2UTQ6"/>
<gene>
    <name evidence="1" type="ORF">AVEN_235763_1</name>
</gene>
<keyword evidence="2" id="KW-1185">Reference proteome</keyword>